<reference evidence="9" key="1">
    <citation type="submission" date="2020-10" db="EMBL/GenBank/DDBJ databases">
        <title>Sequencing the genomes of 1000 actinobacteria strains.</title>
        <authorList>
            <person name="Klenk H.-P."/>
        </authorList>
    </citation>
    <scope>NUCLEOTIDE SEQUENCE</scope>
    <source>
        <strain evidence="9">DSM 45354</strain>
    </source>
</reference>
<dbReference type="SUPFAM" id="SSF161098">
    <property type="entry name" value="MetI-like"/>
    <property type="match status" value="1"/>
</dbReference>
<protein>
    <submittedName>
        <fullName evidence="9">Multiple sugar transport system permease protein/arabinosaccharide transport system permease protein</fullName>
    </submittedName>
</protein>
<dbReference type="CDD" id="cd06261">
    <property type="entry name" value="TM_PBP2"/>
    <property type="match status" value="1"/>
</dbReference>
<evidence type="ECO:0000259" key="8">
    <source>
        <dbReference type="PROSITE" id="PS50928"/>
    </source>
</evidence>
<comment type="caution">
    <text evidence="9">The sequence shown here is derived from an EMBL/GenBank/DDBJ whole genome shotgun (WGS) entry which is preliminary data.</text>
</comment>
<feature type="transmembrane region" description="Helical" evidence="7">
    <location>
        <begin position="150"/>
        <end position="171"/>
    </location>
</feature>
<keyword evidence="3" id="KW-1003">Cell membrane</keyword>
<evidence type="ECO:0000256" key="7">
    <source>
        <dbReference type="RuleBase" id="RU363032"/>
    </source>
</evidence>
<proteinExistence type="inferred from homology"/>
<evidence type="ECO:0000256" key="1">
    <source>
        <dbReference type="ARBA" id="ARBA00004651"/>
    </source>
</evidence>
<dbReference type="Gene3D" id="1.10.3720.10">
    <property type="entry name" value="MetI-like"/>
    <property type="match status" value="1"/>
</dbReference>
<evidence type="ECO:0000313" key="10">
    <source>
        <dbReference type="Proteomes" id="UP000638648"/>
    </source>
</evidence>
<feature type="transmembrane region" description="Helical" evidence="7">
    <location>
        <begin position="117"/>
        <end position="138"/>
    </location>
</feature>
<comment type="similarity">
    <text evidence="7">Belongs to the binding-protein-dependent transport system permease family.</text>
</comment>
<evidence type="ECO:0000256" key="3">
    <source>
        <dbReference type="ARBA" id="ARBA00022475"/>
    </source>
</evidence>
<comment type="subcellular location">
    <subcellularLocation>
        <location evidence="1 7">Cell membrane</location>
        <topology evidence="1 7">Multi-pass membrane protein</topology>
    </subcellularLocation>
</comment>
<organism evidence="9 10">
    <name type="scientific">Actinopolymorpha pittospori</name>
    <dbReference type="NCBI Taxonomy" id="648752"/>
    <lineage>
        <taxon>Bacteria</taxon>
        <taxon>Bacillati</taxon>
        <taxon>Actinomycetota</taxon>
        <taxon>Actinomycetes</taxon>
        <taxon>Propionibacteriales</taxon>
        <taxon>Actinopolymorphaceae</taxon>
        <taxon>Actinopolymorpha</taxon>
    </lineage>
</organism>
<keyword evidence="5 7" id="KW-1133">Transmembrane helix</keyword>
<dbReference type="PANTHER" id="PTHR43744:SF8">
    <property type="entry name" value="SN-GLYCEROL-3-PHOSPHATE TRANSPORT SYSTEM PERMEASE PROTEIN UGPE"/>
    <property type="match status" value="1"/>
</dbReference>
<dbReference type="InterPro" id="IPR000515">
    <property type="entry name" value="MetI-like"/>
</dbReference>
<dbReference type="InterPro" id="IPR035906">
    <property type="entry name" value="MetI-like_sf"/>
</dbReference>
<keyword evidence="9" id="KW-0762">Sugar transport</keyword>
<feature type="domain" description="ABC transmembrane type-1" evidence="8">
    <location>
        <begin position="82"/>
        <end position="271"/>
    </location>
</feature>
<evidence type="ECO:0000256" key="6">
    <source>
        <dbReference type="ARBA" id="ARBA00023136"/>
    </source>
</evidence>
<evidence type="ECO:0000256" key="2">
    <source>
        <dbReference type="ARBA" id="ARBA00022448"/>
    </source>
</evidence>
<accession>A0A927RDB7</accession>
<evidence type="ECO:0000256" key="4">
    <source>
        <dbReference type="ARBA" id="ARBA00022692"/>
    </source>
</evidence>
<feature type="transmembrane region" description="Helical" evidence="7">
    <location>
        <begin position="250"/>
        <end position="271"/>
    </location>
</feature>
<gene>
    <name evidence="9" type="ORF">HEB94_009060</name>
</gene>
<sequence>MSATTALRDSARRTARRPMTVLVTALMVVFAVVMVAPYAFMAVSAFKPQGEIFATPLRFFPRQFTFESFSALFSLLPYARWYFNTLLVAVLGTALTLTISSMAGFAFSKYEFRYKSLLFTLVLGTVLVPFQVLLVPQFQIVRLLGGFNSYWALVIPVAANAFAVFLMRQYTLSVPDELLDAARVDGVGEFGLWWRIVVPLVRPGLAVVATITFLAYWNDFFWPLIVTTEPDMFLVNLGIASLIGPFESQYGVLLAGALLASLPLIVVFLFFQRHIIEGLTAGATK</sequence>
<keyword evidence="4 7" id="KW-0812">Transmembrane</keyword>
<dbReference type="PANTHER" id="PTHR43744">
    <property type="entry name" value="ABC TRANSPORTER PERMEASE PROTEIN MG189-RELATED-RELATED"/>
    <property type="match status" value="1"/>
</dbReference>
<dbReference type="Proteomes" id="UP000638648">
    <property type="component" value="Unassembled WGS sequence"/>
</dbReference>
<feature type="transmembrane region" description="Helical" evidence="7">
    <location>
        <begin position="81"/>
        <end position="105"/>
    </location>
</feature>
<feature type="transmembrane region" description="Helical" evidence="7">
    <location>
        <begin position="192"/>
        <end position="217"/>
    </location>
</feature>
<keyword evidence="10" id="KW-1185">Reference proteome</keyword>
<dbReference type="GO" id="GO:0005886">
    <property type="term" value="C:plasma membrane"/>
    <property type="evidence" value="ECO:0007669"/>
    <property type="project" value="UniProtKB-SubCell"/>
</dbReference>
<dbReference type="AlphaFoldDB" id="A0A927RDB7"/>
<keyword evidence="2 7" id="KW-0813">Transport</keyword>
<dbReference type="EMBL" id="JADBEM010000001">
    <property type="protein sequence ID" value="MBE1612212.1"/>
    <property type="molecule type" value="Genomic_DNA"/>
</dbReference>
<feature type="transmembrane region" description="Helical" evidence="7">
    <location>
        <begin position="21"/>
        <end position="40"/>
    </location>
</feature>
<dbReference type="Pfam" id="PF00528">
    <property type="entry name" value="BPD_transp_1"/>
    <property type="match status" value="1"/>
</dbReference>
<evidence type="ECO:0000313" key="9">
    <source>
        <dbReference type="EMBL" id="MBE1612212.1"/>
    </source>
</evidence>
<dbReference type="RefSeq" id="WP_192755302.1">
    <property type="nucleotide sequence ID" value="NZ_BAABJL010000005.1"/>
</dbReference>
<dbReference type="PROSITE" id="PS50928">
    <property type="entry name" value="ABC_TM1"/>
    <property type="match status" value="1"/>
</dbReference>
<name>A0A927RDB7_9ACTN</name>
<evidence type="ECO:0000256" key="5">
    <source>
        <dbReference type="ARBA" id="ARBA00022989"/>
    </source>
</evidence>
<keyword evidence="6 7" id="KW-0472">Membrane</keyword>
<dbReference type="GO" id="GO:0055085">
    <property type="term" value="P:transmembrane transport"/>
    <property type="evidence" value="ECO:0007669"/>
    <property type="project" value="InterPro"/>
</dbReference>